<dbReference type="GO" id="GO:0051213">
    <property type="term" value="F:dioxygenase activity"/>
    <property type="evidence" value="ECO:0007669"/>
    <property type="project" value="UniProtKB-KW"/>
</dbReference>
<reference evidence="2" key="1">
    <citation type="journal article" date="2019" name="Int. J. Syst. Evol. Microbiol.">
        <title>The Global Catalogue of Microorganisms (GCM) 10K type strain sequencing project: providing services to taxonomists for standard genome sequencing and annotation.</title>
        <authorList>
            <consortium name="The Broad Institute Genomics Platform"/>
            <consortium name="The Broad Institute Genome Sequencing Center for Infectious Disease"/>
            <person name="Wu L."/>
            <person name="Ma J."/>
        </authorList>
    </citation>
    <scope>NUCLEOTIDE SEQUENCE [LARGE SCALE GENOMIC DNA]</scope>
    <source>
        <strain evidence="2">JCM 30346</strain>
    </source>
</reference>
<protein>
    <submittedName>
        <fullName evidence="1">Phytanoyl-CoA dioxygenase family protein</fullName>
    </submittedName>
</protein>
<sequence>MSTPDPSQDLADRGYTVVRGVLDPVEVEYARERCGRLLSGAGAKELTTSGFLAEEFLAGIVLRDRVLAAVRMAVGPSAVLYPSCTARKDIYVPWHVDSAFTGPGAAYVWEPGFAHVQCGLYLQDNTPETGGGIDVVRASHLMAFDGYGRLPADFETAAHTVGASSLCETVDTRAGDLVVWHARLLHRSTVALGEPRGEKFGVFFSYAREHLRDNHRFLCRIAEDSVRTMNGVSRTVPRLAEIARLRYPADFPAWFVKEAEHAGTKVVTL</sequence>
<name>A0ABW1NTT5_9ACTN</name>
<evidence type="ECO:0000313" key="1">
    <source>
        <dbReference type="EMBL" id="MFC6086701.1"/>
    </source>
</evidence>
<gene>
    <name evidence="1" type="ORF">ACFP1K_36410</name>
</gene>
<dbReference type="SUPFAM" id="SSF51197">
    <property type="entry name" value="Clavaminate synthase-like"/>
    <property type="match status" value="1"/>
</dbReference>
<evidence type="ECO:0000313" key="2">
    <source>
        <dbReference type="Proteomes" id="UP001596137"/>
    </source>
</evidence>
<comment type="caution">
    <text evidence="1">The sequence shown here is derived from an EMBL/GenBank/DDBJ whole genome shotgun (WGS) entry which is preliminary data.</text>
</comment>
<proteinExistence type="predicted"/>
<dbReference type="PANTHER" id="PTHR20883">
    <property type="entry name" value="PHYTANOYL-COA DIOXYGENASE DOMAIN CONTAINING 1"/>
    <property type="match status" value="1"/>
</dbReference>
<dbReference type="RefSeq" id="WP_380762139.1">
    <property type="nucleotide sequence ID" value="NZ_JBHSRF010000097.1"/>
</dbReference>
<dbReference type="InterPro" id="IPR008775">
    <property type="entry name" value="Phytyl_CoA_dOase-like"/>
</dbReference>
<dbReference type="Proteomes" id="UP001596137">
    <property type="component" value="Unassembled WGS sequence"/>
</dbReference>
<dbReference type="PANTHER" id="PTHR20883:SF51">
    <property type="entry name" value="PHYTANOYL-COA HYDROXYLASE"/>
    <property type="match status" value="1"/>
</dbReference>
<dbReference type="Gene3D" id="2.60.120.620">
    <property type="entry name" value="q2cbj1_9rhob like domain"/>
    <property type="match status" value="1"/>
</dbReference>
<keyword evidence="1" id="KW-0560">Oxidoreductase</keyword>
<dbReference type="EMBL" id="JBHSRF010000097">
    <property type="protein sequence ID" value="MFC6086701.1"/>
    <property type="molecule type" value="Genomic_DNA"/>
</dbReference>
<keyword evidence="2" id="KW-1185">Reference proteome</keyword>
<organism evidence="1 2">
    <name type="scientific">Sphaerisporangium aureirubrum</name>
    <dbReference type="NCBI Taxonomy" id="1544736"/>
    <lineage>
        <taxon>Bacteria</taxon>
        <taxon>Bacillati</taxon>
        <taxon>Actinomycetota</taxon>
        <taxon>Actinomycetes</taxon>
        <taxon>Streptosporangiales</taxon>
        <taxon>Streptosporangiaceae</taxon>
        <taxon>Sphaerisporangium</taxon>
    </lineage>
</organism>
<dbReference type="Pfam" id="PF05721">
    <property type="entry name" value="PhyH"/>
    <property type="match status" value="1"/>
</dbReference>
<accession>A0ABW1NTT5</accession>
<keyword evidence="1" id="KW-0223">Dioxygenase</keyword>